<feature type="compositionally biased region" description="Pro residues" evidence="1">
    <location>
        <begin position="180"/>
        <end position="193"/>
    </location>
</feature>
<dbReference type="EMBL" id="JABBWD010000115">
    <property type="protein sequence ID" value="KAG1765051.1"/>
    <property type="molecule type" value="Genomic_DNA"/>
</dbReference>
<evidence type="ECO:0000313" key="2">
    <source>
        <dbReference type="EMBL" id="KAG1765051.1"/>
    </source>
</evidence>
<feature type="compositionally biased region" description="Low complexity" evidence="1">
    <location>
        <begin position="131"/>
        <end position="165"/>
    </location>
</feature>
<feature type="region of interest" description="Disordered" evidence="1">
    <location>
        <begin position="1"/>
        <end position="66"/>
    </location>
</feature>
<feature type="compositionally biased region" description="Polar residues" evidence="1">
    <location>
        <begin position="14"/>
        <end position="32"/>
    </location>
</feature>
<gene>
    <name evidence="2" type="ORF">EV702DRAFT_1204766</name>
</gene>
<evidence type="ECO:0000256" key="1">
    <source>
        <dbReference type="SAM" id="MobiDB-lite"/>
    </source>
</evidence>
<feature type="compositionally biased region" description="Polar residues" evidence="1">
    <location>
        <begin position="167"/>
        <end position="177"/>
    </location>
</feature>
<organism evidence="2 3">
    <name type="scientific">Suillus placidus</name>
    <dbReference type="NCBI Taxonomy" id="48579"/>
    <lineage>
        <taxon>Eukaryota</taxon>
        <taxon>Fungi</taxon>
        <taxon>Dikarya</taxon>
        <taxon>Basidiomycota</taxon>
        <taxon>Agaricomycotina</taxon>
        <taxon>Agaricomycetes</taxon>
        <taxon>Agaricomycetidae</taxon>
        <taxon>Boletales</taxon>
        <taxon>Suillineae</taxon>
        <taxon>Suillaceae</taxon>
        <taxon>Suillus</taxon>
    </lineage>
</organism>
<protein>
    <submittedName>
        <fullName evidence="2">Uncharacterized protein</fullName>
    </submittedName>
</protein>
<name>A0A9P6ZGH6_9AGAM</name>
<feature type="region of interest" description="Disordered" evidence="1">
    <location>
        <begin position="94"/>
        <end position="320"/>
    </location>
</feature>
<evidence type="ECO:0000313" key="3">
    <source>
        <dbReference type="Proteomes" id="UP000714275"/>
    </source>
</evidence>
<feature type="compositionally biased region" description="Low complexity" evidence="1">
    <location>
        <begin position="234"/>
        <end position="288"/>
    </location>
</feature>
<sequence>MSNRRTPADVDQTHPANPSPGSSEQLQDNQPRPQRHSLSSSSSSASFHQSTSAPASTGDQQWFPDSQQMIVTSSSFYDPAQTSSFTALQPTMNAWDTQFTGPGGQYFPRQNPTYQQPYAFEGASTNQYSLAQDQVQQQQRPQQRPIIPAPRRSARGGARASGYYRQSGAQSQQHGQYSQVPPPAPSNQPPPTQPSQEPTGQALAAQRTTQLIAGQFSPVQPQQPQPHFSPPPTQSQFQIQQTQFPSTPQFTQNQSQARPQSQFSQPHHPHVPSQSHAHPHVPTQSQSHSHSHPHAQSHIQSQPQAHAPPNPPQQSQHYSGSSDPYYDMYYAMNSQGSQSAPSLVSVFLLVVVLGSFGKGSFERGWTVYVGIFYSHHASFLFKRGQHSYVRPLIYPSSLVQGTPARFEYTRLLWVLPL</sequence>
<dbReference type="AlphaFoldDB" id="A0A9P6ZGH6"/>
<comment type="caution">
    <text evidence="2">The sequence shown here is derived from an EMBL/GenBank/DDBJ whole genome shotgun (WGS) entry which is preliminary data.</text>
</comment>
<proteinExistence type="predicted"/>
<feature type="compositionally biased region" description="Pro residues" evidence="1">
    <location>
        <begin position="221"/>
        <end position="233"/>
    </location>
</feature>
<feature type="compositionally biased region" description="Low complexity" evidence="1">
    <location>
        <begin position="296"/>
        <end position="305"/>
    </location>
</feature>
<accession>A0A9P6ZGH6</accession>
<feature type="compositionally biased region" description="Low complexity" evidence="1">
    <location>
        <begin position="37"/>
        <end position="52"/>
    </location>
</feature>
<feature type="compositionally biased region" description="Basic and acidic residues" evidence="1">
    <location>
        <begin position="1"/>
        <end position="12"/>
    </location>
</feature>
<dbReference type="Proteomes" id="UP000714275">
    <property type="component" value="Unassembled WGS sequence"/>
</dbReference>
<keyword evidence="3" id="KW-1185">Reference proteome</keyword>
<dbReference type="OrthoDB" id="2688835at2759"/>
<feature type="compositionally biased region" description="Polar residues" evidence="1">
    <location>
        <begin position="53"/>
        <end position="66"/>
    </location>
</feature>
<reference evidence="2" key="1">
    <citation type="journal article" date="2020" name="New Phytol.">
        <title>Comparative genomics reveals dynamic genome evolution in host specialist ectomycorrhizal fungi.</title>
        <authorList>
            <person name="Lofgren L.A."/>
            <person name="Nguyen N.H."/>
            <person name="Vilgalys R."/>
            <person name="Ruytinx J."/>
            <person name="Liao H.L."/>
            <person name="Branco S."/>
            <person name="Kuo A."/>
            <person name="LaButti K."/>
            <person name="Lipzen A."/>
            <person name="Andreopoulos W."/>
            <person name="Pangilinan J."/>
            <person name="Riley R."/>
            <person name="Hundley H."/>
            <person name="Na H."/>
            <person name="Barry K."/>
            <person name="Grigoriev I.V."/>
            <person name="Stajich J.E."/>
            <person name="Kennedy P.G."/>
        </authorList>
    </citation>
    <scope>NUCLEOTIDE SEQUENCE</scope>
    <source>
        <strain evidence="2">DOB743</strain>
    </source>
</reference>